<dbReference type="AlphaFoldDB" id="Q2RU41"/>
<feature type="domain" description="Methyl-accepting transducer" evidence="4">
    <location>
        <begin position="50"/>
        <end position="290"/>
    </location>
</feature>
<dbReference type="Gene3D" id="1.10.287.950">
    <property type="entry name" value="Methyl-accepting chemotaxis protein"/>
    <property type="match status" value="1"/>
</dbReference>
<gene>
    <name evidence="5" type="ordered locus">Rru_A1554</name>
</gene>
<accession>Q2RU41</accession>
<organism evidence="5 6">
    <name type="scientific">Rhodospirillum rubrum (strain ATCC 11170 / ATH 1.1.1 / DSM 467 / LMG 4362 / NCIMB 8255 / S1)</name>
    <dbReference type="NCBI Taxonomy" id="269796"/>
    <lineage>
        <taxon>Bacteria</taxon>
        <taxon>Pseudomonadati</taxon>
        <taxon>Pseudomonadota</taxon>
        <taxon>Alphaproteobacteria</taxon>
        <taxon>Rhodospirillales</taxon>
        <taxon>Rhodospirillaceae</taxon>
        <taxon>Rhodospirillum</taxon>
    </lineage>
</organism>
<dbReference type="InterPro" id="IPR004089">
    <property type="entry name" value="MCPsignal_dom"/>
</dbReference>
<dbReference type="HOGENOM" id="CLU_000445_107_32_5"/>
<evidence type="ECO:0000313" key="5">
    <source>
        <dbReference type="EMBL" id="ABC22354.1"/>
    </source>
</evidence>
<dbReference type="PhylomeDB" id="Q2RU41"/>
<evidence type="ECO:0000256" key="3">
    <source>
        <dbReference type="SAM" id="MobiDB-lite"/>
    </source>
</evidence>
<dbReference type="SUPFAM" id="SSF58104">
    <property type="entry name" value="Methyl-accepting chemotaxis protein (MCP) signaling domain"/>
    <property type="match status" value="1"/>
</dbReference>
<keyword evidence="1 2" id="KW-0807">Transducer</keyword>
<dbReference type="Pfam" id="PF00015">
    <property type="entry name" value="MCPsignal"/>
    <property type="match status" value="1"/>
</dbReference>
<reference evidence="5 6" key="1">
    <citation type="journal article" date="2011" name="Stand. Genomic Sci.">
        <title>Complete genome sequence of Rhodospirillum rubrum type strain (S1).</title>
        <authorList>
            <person name="Munk A.C."/>
            <person name="Copeland A."/>
            <person name="Lucas S."/>
            <person name="Lapidus A."/>
            <person name="Del Rio T.G."/>
            <person name="Barry K."/>
            <person name="Detter J.C."/>
            <person name="Hammon N."/>
            <person name="Israni S."/>
            <person name="Pitluck S."/>
            <person name="Brettin T."/>
            <person name="Bruce D."/>
            <person name="Han C."/>
            <person name="Tapia R."/>
            <person name="Gilna P."/>
            <person name="Schmutz J."/>
            <person name="Larimer F."/>
            <person name="Land M."/>
            <person name="Kyrpides N.C."/>
            <person name="Mavromatis K."/>
            <person name="Richardson P."/>
            <person name="Rohde M."/>
            <person name="Goker M."/>
            <person name="Klenk H.P."/>
            <person name="Zhang Y."/>
            <person name="Roberts G.P."/>
            <person name="Reslewic S."/>
            <person name="Schwartz D.C."/>
        </authorList>
    </citation>
    <scope>NUCLEOTIDE SEQUENCE [LARGE SCALE GENOMIC DNA]</scope>
    <source>
        <strain evidence="6">ATCC 11170 / ATH 1.1.1 / DSM 467 / LMG 4362 / NCIMB 8255 / S1</strain>
    </source>
</reference>
<dbReference type="RefSeq" id="WP_011389429.1">
    <property type="nucleotide sequence ID" value="NC_007643.1"/>
</dbReference>
<evidence type="ECO:0000256" key="1">
    <source>
        <dbReference type="ARBA" id="ARBA00023224"/>
    </source>
</evidence>
<dbReference type="GO" id="GO:0007165">
    <property type="term" value="P:signal transduction"/>
    <property type="evidence" value="ECO:0007669"/>
    <property type="project" value="UniProtKB-KW"/>
</dbReference>
<dbReference type="STRING" id="269796.Rru_A1554"/>
<dbReference type="PANTHER" id="PTHR32089">
    <property type="entry name" value="METHYL-ACCEPTING CHEMOTAXIS PROTEIN MCPB"/>
    <property type="match status" value="1"/>
</dbReference>
<proteinExistence type="predicted"/>
<dbReference type="PROSITE" id="PS50111">
    <property type="entry name" value="CHEMOTAXIS_TRANSDUC_2"/>
    <property type="match status" value="1"/>
</dbReference>
<dbReference type="EnsemblBacteria" id="ABC22354">
    <property type="protein sequence ID" value="ABC22354"/>
    <property type="gene ID" value="Rru_A1554"/>
</dbReference>
<dbReference type="PANTHER" id="PTHR32089:SF112">
    <property type="entry name" value="LYSOZYME-LIKE PROTEIN-RELATED"/>
    <property type="match status" value="1"/>
</dbReference>
<evidence type="ECO:0000259" key="4">
    <source>
        <dbReference type="PROSITE" id="PS50111"/>
    </source>
</evidence>
<evidence type="ECO:0000313" key="6">
    <source>
        <dbReference type="Proteomes" id="UP000001929"/>
    </source>
</evidence>
<protein>
    <submittedName>
        <fullName evidence="5">Methyl-accepting chemotaxis sensory transducer</fullName>
    </submittedName>
</protein>
<sequence length="495" mass="52127">MRIFRVAIAQPSPETPVQPACPPLGDSGAPGAAGPTSETLTALINDVLHRVETLSIDLADVAGDIDTIARFVKRQEELFSHLVVLAQDVQGAIDRIDNAGQSTNAVTKDASDSMRRSGEAIRAAIENIEGLTRAVSGIAGRLSTVEQSLDGVNQSSAIIRTVAQQTNLLALNATIEAAHAGDAGRGFAIVAKEVKTLAGQSQGAATGIQKTVNSLSSSLGELIETSGTIVANAQEANNGIAVINEAVSGFSGSISIVDRHVDEIAGATATTKDRCADIVREIHQAAEGVSATSRNLASADQRVSSIVSVGEALIATILESGVETPDTPFIAAVRDAAEQVAAALEGAIDRGQISLAALFSEVYTPIPGSDPAQVTTAFTDLVDRLFPPIQEPLLTLNEKVVFCAAVDRNGYLPTHNQKFSKPQGPDPVWNNANSRNRRIFNDRTGLAAGRNTRPFLVQTYRRDMGGGSFIMMKDASAPIFVKGRHWGGFRMGYRL</sequence>
<dbReference type="GO" id="GO:0016020">
    <property type="term" value="C:membrane"/>
    <property type="evidence" value="ECO:0007669"/>
    <property type="project" value="InterPro"/>
</dbReference>
<dbReference type="PATRIC" id="fig|269796.9.peg.1625"/>
<dbReference type="eggNOG" id="COG0840">
    <property type="taxonomic scope" value="Bacteria"/>
</dbReference>
<dbReference type="Proteomes" id="UP000001929">
    <property type="component" value="Chromosome"/>
</dbReference>
<feature type="compositionally biased region" description="Pro residues" evidence="3">
    <location>
        <begin position="13"/>
        <end position="22"/>
    </location>
</feature>
<dbReference type="KEGG" id="rru:Rru_A1554"/>
<feature type="region of interest" description="Disordered" evidence="3">
    <location>
        <begin position="12"/>
        <end position="35"/>
    </location>
</feature>
<name>Q2RU41_RHORT</name>
<dbReference type="SMART" id="SM00283">
    <property type="entry name" value="MA"/>
    <property type="match status" value="1"/>
</dbReference>
<evidence type="ECO:0000256" key="2">
    <source>
        <dbReference type="PROSITE-ProRule" id="PRU00284"/>
    </source>
</evidence>
<keyword evidence="6" id="KW-1185">Reference proteome</keyword>
<dbReference type="EMBL" id="CP000230">
    <property type="protein sequence ID" value="ABC22354.1"/>
    <property type="molecule type" value="Genomic_DNA"/>
</dbReference>